<dbReference type="OrthoDB" id="1368at2759"/>
<keyword evidence="6" id="KW-0406">Ion transport</keyword>
<dbReference type="GO" id="GO:0005886">
    <property type="term" value="C:plasma membrane"/>
    <property type="evidence" value="ECO:0007669"/>
    <property type="project" value="UniProtKB-SubCell"/>
</dbReference>
<dbReference type="AlphaFoldDB" id="A0A9W7FZQ0"/>
<keyword evidence="9" id="KW-1185">Reference proteome</keyword>
<evidence type="ECO:0000313" key="8">
    <source>
        <dbReference type="EMBL" id="GMI26032.1"/>
    </source>
</evidence>
<keyword evidence="5" id="KW-1133">Transmembrane helix</keyword>
<evidence type="ECO:0000313" key="9">
    <source>
        <dbReference type="Proteomes" id="UP001165065"/>
    </source>
</evidence>
<evidence type="ECO:0000256" key="6">
    <source>
        <dbReference type="ARBA" id="ARBA00023065"/>
    </source>
</evidence>
<accession>A0A9W7FZQ0</accession>
<evidence type="ECO:0000256" key="1">
    <source>
        <dbReference type="ARBA" id="ARBA00004651"/>
    </source>
</evidence>
<evidence type="ECO:0000256" key="4">
    <source>
        <dbReference type="ARBA" id="ARBA00022692"/>
    </source>
</evidence>
<dbReference type="PANTHER" id="PTHR33281:SF19">
    <property type="entry name" value="VOLTAGE-DEPENDENT ANION CHANNEL-FORMING PROTEIN YNEE"/>
    <property type="match status" value="1"/>
</dbReference>
<keyword evidence="3" id="KW-1003">Cell membrane</keyword>
<keyword evidence="2" id="KW-0813">Transport</keyword>
<dbReference type="GO" id="GO:0005254">
    <property type="term" value="F:chloride channel activity"/>
    <property type="evidence" value="ECO:0007669"/>
    <property type="project" value="InterPro"/>
</dbReference>
<keyword evidence="7" id="KW-0472">Membrane</keyword>
<comment type="subcellular location">
    <subcellularLocation>
        <location evidence="1">Cell membrane</location>
        <topology evidence="1">Multi-pass membrane protein</topology>
    </subcellularLocation>
</comment>
<dbReference type="EMBL" id="BRYA01000621">
    <property type="protein sequence ID" value="GMI26032.1"/>
    <property type="molecule type" value="Genomic_DNA"/>
</dbReference>
<keyword evidence="4" id="KW-0812">Transmembrane</keyword>
<evidence type="ECO:0000256" key="5">
    <source>
        <dbReference type="ARBA" id="ARBA00022989"/>
    </source>
</evidence>
<sequence>MLGCDLETHIIGGRSGLSRRGRAKLVATGVKEGGKEEDEGTKREKWMAWMSMGRREGGVGHSDIVMREKEEFGGIPRMERYTADDWLHNMFTLSSSTVLRQIGTPILSCFAWGTLISVAHRYLLRSGRIMGAVWADHMIITKTPHSLLGSALGLLLVFRTNTAYSRFWEGRKIWEHVANLSRDTSRMVRLYQRELGEERVKRCLGLLAAFPYLLRQRVQPKWLIDKVGTKRFKHFVEGEEEEEVDKGFSWIDKRKTPWNLMPKGTLAPCVMSQNRPLWVCDRLGSEFVSVPDQKTFTNRERLALVSLIDKLSNSIGECERLVQTPVPLNYARHTIRFLTLWCLTLPLAVCGELGLATGPVMAVVAWTLFGIYEIGVQIEDPFQRTLKLSVICRQIKSDVIGEQWDNRQSAFDVLDERGGLEESEQQQLA</sequence>
<protein>
    <submittedName>
        <fullName evidence="8">Uncharacterized protein</fullName>
    </submittedName>
</protein>
<dbReference type="Proteomes" id="UP001165065">
    <property type="component" value="Unassembled WGS sequence"/>
</dbReference>
<dbReference type="InterPro" id="IPR044669">
    <property type="entry name" value="YneE/VCCN1/2-like"/>
</dbReference>
<organism evidence="8 9">
    <name type="scientific">Triparma columacea</name>
    <dbReference type="NCBI Taxonomy" id="722753"/>
    <lineage>
        <taxon>Eukaryota</taxon>
        <taxon>Sar</taxon>
        <taxon>Stramenopiles</taxon>
        <taxon>Ochrophyta</taxon>
        <taxon>Bolidophyceae</taxon>
        <taxon>Parmales</taxon>
        <taxon>Triparmaceae</taxon>
        <taxon>Triparma</taxon>
    </lineage>
</organism>
<dbReference type="PANTHER" id="PTHR33281">
    <property type="entry name" value="UPF0187 PROTEIN YNEE"/>
    <property type="match status" value="1"/>
</dbReference>
<proteinExistence type="predicted"/>
<comment type="caution">
    <text evidence="8">The sequence shown here is derived from an EMBL/GenBank/DDBJ whole genome shotgun (WGS) entry which is preliminary data.</text>
</comment>
<evidence type="ECO:0000256" key="2">
    <source>
        <dbReference type="ARBA" id="ARBA00022448"/>
    </source>
</evidence>
<dbReference type="Pfam" id="PF25539">
    <property type="entry name" value="Bestrophin_2"/>
    <property type="match status" value="1"/>
</dbReference>
<reference evidence="9" key="1">
    <citation type="journal article" date="2023" name="Commun. Biol.">
        <title>Genome analysis of Parmales, the sister group of diatoms, reveals the evolutionary specialization of diatoms from phago-mixotrophs to photoautotrophs.</title>
        <authorList>
            <person name="Ban H."/>
            <person name="Sato S."/>
            <person name="Yoshikawa S."/>
            <person name="Yamada K."/>
            <person name="Nakamura Y."/>
            <person name="Ichinomiya M."/>
            <person name="Sato N."/>
            <person name="Blanc-Mathieu R."/>
            <person name="Endo H."/>
            <person name="Kuwata A."/>
            <person name="Ogata H."/>
        </authorList>
    </citation>
    <scope>NUCLEOTIDE SEQUENCE [LARGE SCALE GENOMIC DNA]</scope>
</reference>
<evidence type="ECO:0000256" key="7">
    <source>
        <dbReference type="ARBA" id="ARBA00023136"/>
    </source>
</evidence>
<gene>
    <name evidence="8" type="ORF">TrCOL_g4614</name>
</gene>
<evidence type="ECO:0000256" key="3">
    <source>
        <dbReference type="ARBA" id="ARBA00022475"/>
    </source>
</evidence>
<name>A0A9W7FZQ0_9STRA</name>